<accession>A0A517YX04</accession>
<keyword evidence="2" id="KW-1185">Reference proteome</keyword>
<evidence type="ECO:0000313" key="1">
    <source>
        <dbReference type="EMBL" id="QDU34755.1"/>
    </source>
</evidence>
<evidence type="ECO:0000313" key="2">
    <source>
        <dbReference type="Proteomes" id="UP000317369"/>
    </source>
</evidence>
<dbReference type="KEGG" id="pcor:KS4_28300"/>
<organism evidence="1 2">
    <name type="scientific">Poriferisphaera corsica</name>
    <dbReference type="NCBI Taxonomy" id="2528020"/>
    <lineage>
        <taxon>Bacteria</taxon>
        <taxon>Pseudomonadati</taxon>
        <taxon>Planctomycetota</taxon>
        <taxon>Phycisphaerae</taxon>
        <taxon>Phycisphaerales</taxon>
        <taxon>Phycisphaeraceae</taxon>
        <taxon>Poriferisphaera</taxon>
    </lineage>
</organism>
<protein>
    <submittedName>
        <fullName evidence="1">Uncharacterized protein</fullName>
    </submittedName>
</protein>
<name>A0A517YX04_9BACT</name>
<dbReference type="AlphaFoldDB" id="A0A517YX04"/>
<dbReference type="EMBL" id="CP036425">
    <property type="protein sequence ID" value="QDU34755.1"/>
    <property type="molecule type" value="Genomic_DNA"/>
</dbReference>
<gene>
    <name evidence="1" type="ORF">KS4_28300</name>
</gene>
<sequence length="375" mass="43950">MLRFCARLCGMTKGWHEYCLQFRENPFVQYLLIHYDFLCPSNLIENLGHEMRLPHVASSIDALLCLRFIALGRHHQHGLGWTFCVAMLLAVMLPIGCTSVNSVSSTEFPNHQLDNQPFDIDTRSMPNSFKTETDSEVIASQTDRGKRSKFTLESNYKEIAARMGRGEILYKDKIALVNRLLDFGEDKDTAWRNVWYDILCQANQDGLLNEAQKQRWGKILIGECRLQLTQKADHGKRTSVVGFDELLEIQFGDPKLFRGWVDFRYHVNNMRKNFAWRLTLKQVRFGDIIKDFPQKKIWWTCSLKPGWVQDLLEYTFYRDSYFLESLRQQFKAQDVKMIDMSLIYEVVFFEDQEELGFTCTGETQSISIKRENVRK</sequence>
<proteinExistence type="predicted"/>
<dbReference type="Proteomes" id="UP000317369">
    <property type="component" value="Chromosome"/>
</dbReference>
<reference evidence="1 2" key="1">
    <citation type="submission" date="2019-02" db="EMBL/GenBank/DDBJ databases">
        <title>Deep-cultivation of Planctomycetes and their phenomic and genomic characterization uncovers novel biology.</title>
        <authorList>
            <person name="Wiegand S."/>
            <person name="Jogler M."/>
            <person name="Boedeker C."/>
            <person name="Pinto D."/>
            <person name="Vollmers J."/>
            <person name="Rivas-Marin E."/>
            <person name="Kohn T."/>
            <person name="Peeters S.H."/>
            <person name="Heuer A."/>
            <person name="Rast P."/>
            <person name="Oberbeckmann S."/>
            <person name="Bunk B."/>
            <person name="Jeske O."/>
            <person name="Meyerdierks A."/>
            <person name="Storesund J.E."/>
            <person name="Kallscheuer N."/>
            <person name="Luecker S."/>
            <person name="Lage O.M."/>
            <person name="Pohl T."/>
            <person name="Merkel B.J."/>
            <person name="Hornburger P."/>
            <person name="Mueller R.-W."/>
            <person name="Bruemmer F."/>
            <person name="Labrenz M."/>
            <person name="Spormann A.M."/>
            <person name="Op den Camp H."/>
            <person name="Overmann J."/>
            <person name="Amann R."/>
            <person name="Jetten M.S.M."/>
            <person name="Mascher T."/>
            <person name="Medema M.H."/>
            <person name="Devos D.P."/>
            <person name="Kaster A.-K."/>
            <person name="Ovreas L."/>
            <person name="Rohde M."/>
            <person name="Galperin M.Y."/>
            <person name="Jogler C."/>
        </authorList>
    </citation>
    <scope>NUCLEOTIDE SEQUENCE [LARGE SCALE GENOMIC DNA]</scope>
    <source>
        <strain evidence="1 2">KS4</strain>
    </source>
</reference>